<protein>
    <submittedName>
        <fullName evidence="5">PLAT domain-containing protein</fullName>
    </submittedName>
</protein>
<feature type="compositionally biased region" description="Polar residues" evidence="2">
    <location>
        <begin position="1394"/>
        <end position="1405"/>
    </location>
</feature>
<feature type="domain" description="PLAT" evidence="3">
    <location>
        <begin position="1917"/>
        <end position="2036"/>
    </location>
</feature>
<feature type="domain" description="PLAT" evidence="3">
    <location>
        <begin position="814"/>
        <end position="932"/>
    </location>
</feature>
<name>A0A914UJ54_9BILA</name>
<evidence type="ECO:0000259" key="3">
    <source>
        <dbReference type="PROSITE" id="PS50095"/>
    </source>
</evidence>
<reference evidence="5" key="1">
    <citation type="submission" date="2022-11" db="UniProtKB">
        <authorList>
            <consortium name="WormBaseParasite"/>
        </authorList>
    </citation>
    <scope>IDENTIFICATION</scope>
</reference>
<feature type="domain" description="PLAT" evidence="3">
    <location>
        <begin position="2349"/>
        <end position="2469"/>
    </location>
</feature>
<feature type="domain" description="PLAT" evidence="3">
    <location>
        <begin position="172"/>
        <end position="298"/>
    </location>
</feature>
<organism evidence="4 5">
    <name type="scientific">Plectus sambesii</name>
    <dbReference type="NCBI Taxonomy" id="2011161"/>
    <lineage>
        <taxon>Eukaryota</taxon>
        <taxon>Metazoa</taxon>
        <taxon>Ecdysozoa</taxon>
        <taxon>Nematoda</taxon>
        <taxon>Chromadorea</taxon>
        <taxon>Plectida</taxon>
        <taxon>Plectina</taxon>
        <taxon>Plectoidea</taxon>
        <taxon>Plectidae</taxon>
        <taxon>Plectus</taxon>
    </lineage>
</organism>
<dbReference type="Gene3D" id="2.60.60.20">
    <property type="entry name" value="PLAT/LH2 domain"/>
    <property type="match status" value="3"/>
</dbReference>
<dbReference type="Gene3D" id="2.40.180.10">
    <property type="entry name" value="Catalase core domain"/>
    <property type="match status" value="14"/>
</dbReference>
<proteinExistence type="predicted"/>
<evidence type="ECO:0000256" key="2">
    <source>
        <dbReference type="SAM" id="MobiDB-lite"/>
    </source>
</evidence>
<dbReference type="InterPro" id="IPR036392">
    <property type="entry name" value="PLAT/LH2_dom_sf"/>
</dbReference>
<feature type="domain" description="PLAT" evidence="3">
    <location>
        <begin position="2217"/>
        <end position="2335"/>
    </location>
</feature>
<evidence type="ECO:0000313" key="4">
    <source>
        <dbReference type="Proteomes" id="UP000887566"/>
    </source>
</evidence>
<dbReference type="InterPro" id="IPR052970">
    <property type="entry name" value="Inner_ear_hair_cell_LOXHD"/>
</dbReference>
<feature type="domain" description="PLAT" evidence="3">
    <location>
        <begin position="1082"/>
        <end position="1200"/>
    </location>
</feature>
<feature type="domain" description="PLAT" evidence="3">
    <location>
        <begin position="1630"/>
        <end position="1749"/>
    </location>
</feature>
<feature type="compositionally biased region" description="Low complexity" evidence="2">
    <location>
        <begin position="1302"/>
        <end position="1311"/>
    </location>
</feature>
<dbReference type="Pfam" id="PF01477">
    <property type="entry name" value="PLAT"/>
    <property type="match status" value="17"/>
</dbReference>
<dbReference type="WBParaSite" id="PSAMB.scaffold1041size36772.g10501.t1">
    <property type="protein sequence ID" value="PSAMB.scaffold1041size36772.g10501.t1"/>
    <property type="gene ID" value="PSAMB.scaffold1041size36772.g10501"/>
</dbReference>
<feature type="domain" description="PLAT" evidence="3">
    <location>
        <begin position="2485"/>
        <end position="2615"/>
    </location>
</feature>
<dbReference type="CDD" id="cd01756">
    <property type="entry name" value="PLAT_repeat"/>
    <property type="match status" value="13"/>
</dbReference>
<feature type="domain" description="PLAT" evidence="3">
    <location>
        <begin position="559"/>
        <end position="673"/>
    </location>
</feature>
<evidence type="ECO:0000313" key="5">
    <source>
        <dbReference type="WBParaSite" id="PSAMB.scaffold1041size36772.g10501.t1"/>
    </source>
</evidence>
<dbReference type="PROSITE" id="PS50095">
    <property type="entry name" value="PLAT"/>
    <property type="match status" value="17"/>
</dbReference>
<feature type="region of interest" description="Disordered" evidence="2">
    <location>
        <begin position="1147"/>
        <end position="1437"/>
    </location>
</feature>
<feature type="domain" description="PLAT" evidence="3">
    <location>
        <begin position="437"/>
        <end position="550"/>
    </location>
</feature>
<accession>A0A914UJ54</accession>
<feature type="compositionally biased region" description="Polar residues" evidence="2">
    <location>
        <begin position="1203"/>
        <end position="1232"/>
    </location>
</feature>
<dbReference type="SMART" id="SM00308">
    <property type="entry name" value="LH2"/>
    <property type="match status" value="15"/>
</dbReference>
<feature type="region of interest" description="Disordered" evidence="2">
    <location>
        <begin position="2042"/>
        <end position="2069"/>
    </location>
</feature>
<evidence type="ECO:0000256" key="1">
    <source>
        <dbReference type="PROSITE-ProRule" id="PRU00152"/>
    </source>
</evidence>
<feature type="domain" description="PLAT" evidence="3">
    <location>
        <begin position="309"/>
        <end position="427"/>
    </location>
</feature>
<feature type="domain" description="PLAT" evidence="3">
    <location>
        <begin position="686"/>
        <end position="801"/>
    </location>
</feature>
<keyword evidence="4" id="KW-1185">Reference proteome</keyword>
<dbReference type="Proteomes" id="UP000887566">
    <property type="component" value="Unplaced"/>
</dbReference>
<dbReference type="PANTHER" id="PTHR45901:SF4">
    <property type="entry name" value="PLAT DOMAIN-CONTAINING PROTEIN"/>
    <property type="match status" value="1"/>
</dbReference>
<dbReference type="InterPro" id="IPR001024">
    <property type="entry name" value="PLAT/LH2_dom"/>
</dbReference>
<dbReference type="PANTHER" id="PTHR45901">
    <property type="entry name" value="PROTEIN CBG12474"/>
    <property type="match status" value="1"/>
</dbReference>
<feature type="domain" description="PLAT" evidence="3">
    <location>
        <begin position="2085"/>
        <end position="2202"/>
    </location>
</feature>
<dbReference type="SUPFAM" id="SSF49723">
    <property type="entry name" value="Lipase/lipooxygenase domain (PLAT/LH2 domain)"/>
    <property type="match status" value="17"/>
</dbReference>
<sequence length="2754" mass="307175">MTSNGRPFFTSSDQIRSILQPTSLGSMPPINYRSTALVARPKTASGFVDYQPLLRPSAVARASTGRSHSANGYHTRNLSVLQRPQNSNTRLVSAGVAGRRAHFGNRPKESVVLKRAPYGQRTISAPARDPLLPYSNMLPTYSSLHDPHLRRYYSNKFNLNGRPRSMQQKVDTMYVTTVRIGAQKNAGTIANLYLRMNGKSVRVNKQKLTKKTGLVDTEEYGSRYEFKAGSENVFKLKGPQIKQMHSIVIESDGLLPEESCFVEEISIEDLRTKKTWTFPCENWLSLYETDCQLSRELFADPQIEKYQATDYEITTVTGSKFGAGTDANVFVTLYGDQGFSPRLNLYTPGEKKTPFERGRTDRFVVHTKDVGKMKKLRIEHDNTGSSSGWYLDHVLVKNVRTSKQWFFPCQRWLAKDEDDGRICRDLLPKGHAAGDAKLYTVHVTTGNKSGAGTNANVFATIFGDKGDSGELALKGKGNLFEKGDTNEFPFELPDLGTLSKLRIRHDDSGLNSGWFLEKATVTFGTDVYEFPCNRWLAKDEDDGKISRDLIAKNAKGLLNLFEVTVITGDVRNSGTDAKVYLEMTSKNETSGRIWLEDGDFERKSTDTFKLDIATTLGPLDTVTVGHDNSGRGPGWFLDKIVIFNPKLGLEQHFPCNKWLADDEDDGLIERTLNEDKSLRKKRDKETTWDVEVTTSDINGAGTNANIHMTLYGSEGHSEQIALENESDKFERGQVDQFAVQTPHIGIPTKLRIGHDDSGSASGWHLHKVEVTNRETGDKYIFNCDRWLATDEDDGEIIRELPAEGRGIKKPLTVKHYKLTVKTGGKFGAGTNADVFANIFGKHGDTGERSLKKSEHTNKFERNQIDTFTVEAVDLGDIEKLKIGHNGKGAGDGWFLDGVTLTCAEDSKLNVSFPCGRWLATDEDDGLLVRELFVAKAGKNGHDGQQHQDLLKTTTYKIAVKTGDIRNAGTDADVFLVIFGEKEDSGKIALARAENNKNPFERGKVDLFTVETEDLAKIKKILIGHNGKGAGCGWYLEDIEIAVPSRGETYRFVAQRWLDEDEADKQLQTELFPLETEKRDKTIPYELTITTGDVRNAGTDANVFIQIYGENGKTSEFQLNDKSNNFERANADVFKVDGHDVGRIQKIRIGHDGKGPGSGWFLDRVKIRKPPSKIEKRKDTLKKQKDVKRSGRLDGRPHSRLSSKRGSSYRGSFSESPSSNTETDSSLTDGSSNDESRTRTGGGRRSKVPKSASPKIHKLTRNARGSLTDSDDLKHDETLSARTKSRERKRTDDRNKYLHPDSRSSTARSGSARRQRSTDYSDSDTETDSDASHSTDTDSDDDEYERKHDRKHRNGSGRPSSSLSRNRRQSTRYRIDSLSDDSQSSNADSHKTYTRPKSSPSSGRTSKNVKAKPSHKLSDSRKSAPRIADAHKRNQRKPAVLDEDGFEVYYFVCNRWFATGEDDGQIIRELVPTDEKGTPLEDNAIQQKQYELHVFTGSGSGSGTDANVFITLYGEHGDTGDRQLKESSNRNKFETGQEDVFKISAVDLGHLKKLKIWHDNSGMGAAWFLDRVEVVDKDKKIIFPCEEWLSTKEGDGRICRELIGVDEKMLRGKSSASLKEQFGLEMKAQTTTFNVFVTTGDKRGAGTDANVFIVLYGDKDDTGKVQLKTSLTSSNKFERKQCDQFAVETVDIGNELKKILIGHDNAGGFADWYLEKVDIDCPSLGKKWHFPCSKWIGNDADDGKLERELFPTDLTTEKYETCVPYEFCVYTSDMKGAGTDSDVFVALYGPDGKATRQLSLCPTKRQRKEHFNRGAVDKFIVELEDLEEIVKLRIGHDGESWGSGWHCNQVVVKKLLDRKGETSTAVYTFPCNRWLAKDEDDNSIVRDLVPSTAVVEAHTADGSVKTKELSRSSSVKMKHYKVHVHTGDIWRAGTDANVFLTVYGTLGDSGKRQLKDSETNRNKFERNNTDVFNLEVGDLGQIFKIDIGHDNSSRMGSNWYLSKVDVIDQDEKKTYEFHCERWLAKNKDDGLIERTLFAKDYDPSSGLDSKSTKTSKSAASDRTALTKSSGTARIVDSAENHRSKIIPYMIKLRVGDQKDAGTQAPVWLKMIGGKHNQAHGRIVLTPQSGHLRPGATESFPLDAPDVGKLQSIEIGIDSKAGNDALFIKELQISLPTKGLEWIFHLDQWFGRDKSDGLTKRTFAVDSDNVLEQTFKAHTPYEVYFETADESNAGTDCSVSVQLFGTDGASNEVIIDKLTDRFERGHTSVVKIELEDAGEPRKLRVRLVAPSSKPSRPKWLLESVEMINLFTDKTFVFPCKQWFGLKKDGDCEPSRDLIASTAKGGAIIGTANYVIHVFTSDAIGAGTDANVSCELFDDNGHNSGELKLQQAENATNKFESGKEDVFQFPGLPQLGPLVKVRVWHDNAGFGAAWHLDKIEVHELANKKSYTFPCGQWLSSDEQLSRELFCAQKTAGERSDKRKGDHDEAYEIIVKTGDKRDAGTVHDGTIVLRGAVKDSERFFLFNSPKNKIMRRGQTDSVKLKSTHSHVGKIHSILLGHYPQEDIPVSRNPENERENYWYCEEVTVIDLNDGKKYKFICNEWIPLSAQQKDAIEIACVDSPKNEKNTPKADLSPTTYELIVVTGNERGAGTDANVSVTLFGAKGNSGKQRLTGAKLSNLFEKGQRDTFTIECADLGKLTKLAIEHDNSGFGAGWYLDKVEVKNMKSGETAVFPCNQWLDKSQGDGAIARDLLPSKA</sequence>
<feature type="compositionally biased region" description="Basic and acidic residues" evidence="2">
    <location>
        <begin position="1288"/>
        <end position="1301"/>
    </location>
</feature>
<feature type="domain" description="PLAT" evidence="3">
    <location>
        <begin position="1762"/>
        <end position="1888"/>
    </location>
</feature>
<feature type="compositionally biased region" description="Basic and acidic residues" evidence="2">
    <location>
        <begin position="1415"/>
        <end position="1431"/>
    </location>
</feature>
<feature type="domain" description="PLAT" evidence="3">
    <location>
        <begin position="953"/>
        <end position="1071"/>
    </location>
</feature>
<comment type="caution">
    <text evidence="1">Lacks conserved residue(s) required for the propagation of feature annotation.</text>
</comment>
<feature type="compositionally biased region" description="Basic and acidic residues" evidence="2">
    <location>
        <begin position="1171"/>
        <end position="1196"/>
    </location>
</feature>
<feature type="domain" description="PLAT" evidence="3">
    <location>
        <begin position="1487"/>
        <end position="1602"/>
    </location>
</feature>
<feature type="compositionally biased region" description="Low complexity" evidence="2">
    <location>
        <begin position="2043"/>
        <end position="2062"/>
    </location>
</feature>
<feature type="domain" description="PLAT" evidence="3">
    <location>
        <begin position="2633"/>
        <end position="2750"/>
    </location>
</feature>